<dbReference type="Proteomes" id="UP000283745">
    <property type="component" value="Unassembled WGS sequence"/>
</dbReference>
<dbReference type="Gene3D" id="3.40.50.720">
    <property type="entry name" value="NAD(P)-binding Rossmann-like Domain"/>
    <property type="match status" value="1"/>
</dbReference>
<dbReference type="AlphaFoldDB" id="A0A174GXB8"/>
<dbReference type="EMBL" id="CYZD01000018">
    <property type="protein sequence ID" value="CUO67244.1"/>
    <property type="molecule type" value="Genomic_DNA"/>
</dbReference>
<dbReference type="RefSeq" id="WP_015541697.1">
    <property type="nucleotide sequence ID" value="NZ_CABJFK010000026.1"/>
</dbReference>
<dbReference type="Pfam" id="PF01408">
    <property type="entry name" value="GFO_IDH_MocA"/>
    <property type="match status" value="1"/>
</dbReference>
<dbReference type="PANTHER" id="PTHR43377:SF2">
    <property type="entry name" value="BINDING ROSSMANN FOLD OXIDOREDUCTASE, PUTATIVE (AFU_ORTHOLOGUE AFUA_4G00560)-RELATED"/>
    <property type="match status" value="1"/>
</dbReference>
<dbReference type="PANTHER" id="PTHR43377">
    <property type="entry name" value="BILIVERDIN REDUCTASE A"/>
    <property type="match status" value="1"/>
</dbReference>
<dbReference type="GO" id="GO:0000166">
    <property type="term" value="F:nucleotide binding"/>
    <property type="evidence" value="ECO:0007669"/>
    <property type="project" value="InterPro"/>
</dbReference>
<evidence type="ECO:0000313" key="5">
    <source>
        <dbReference type="Proteomes" id="UP000283745"/>
    </source>
</evidence>
<dbReference type="SUPFAM" id="SSF51735">
    <property type="entry name" value="NAD(P)-binding Rossmann-fold domains"/>
    <property type="match status" value="1"/>
</dbReference>
<proteinExistence type="predicted"/>
<evidence type="ECO:0000313" key="2">
    <source>
        <dbReference type="EMBL" id="CUO67244.1"/>
    </source>
</evidence>
<sequence length="356" mass="41311">MITNYMIIGYGWRADFYYRIAKLLPERFSVCAGVLRTEERAKEVAHKEGVFATSDLDQALERKPDFAVLCVPRDVTKDYLVKLMKKGIPVLCETPPGKNVEELKELWEMSQKYNGRIQIVEQYFLQPYYAGILDIIKQGYLGNVSSIMLSALHGYHAVSVFRKVLGLKYENCTIEGKKFWSEVTATNGRNGFDESGTVIKEDRDWAYMEFENGKTAFMDFEGEQYFSQIRTRRWNIRGVRGEINDNTVRFLNDCNQPVEQLMNRIDVGINNNSEWSHKGIMFLDKQIYKNPFYPARMNDDEIAVADCLLHMKNYVETGTEFYSLREALQDTYLSFMLEQAIETGDTIKTETQSWSI</sequence>
<dbReference type="Proteomes" id="UP000095409">
    <property type="component" value="Unassembled WGS sequence"/>
</dbReference>
<reference evidence="3 5" key="2">
    <citation type="submission" date="2018-08" db="EMBL/GenBank/DDBJ databases">
        <title>A genome reference for cultivated species of the human gut microbiota.</title>
        <authorList>
            <person name="Zou Y."/>
            <person name="Xue W."/>
            <person name="Luo G."/>
        </authorList>
    </citation>
    <scope>NUCLEOTIDE SEQUENCE [LARGE SCALE GENOMIC DNA]</scope>
    <source>
        <strain evidence="3 5">AM28-23</strain>
    </source>
</reference>
<feature type="domain" description="Gfo/Idh/MocA-like oxidoreductase N-terminal" evidence="1">
    <location>
        <begin position="4"/>
        <end position="118"/>
    </location>
</feature>
<name>A0A174GXB8_9FIRM</name>
<reference evidence="2 4" key="1">
    <citation type="submission" date="2015-09" db="EMBL/GenBank/DDBJ databases">
        <authorList>
            <consortium name="Pathogen Informatics"/>
        </authorList>
    </citation>
    <scope>NUCLEOTIDE SEQUENCE [LARGE SCALE GENOMIC DNA]</scope>
    <source>
        <strain evidence="2 4">2789STDY5608837</strain>
    </source>
</reference>
<protein>
    <submittedName>
        <fullName evidence="3">Gfo/Idh/MocA family oxidoreductase</fullName>
    </submittedName>
    <submittedName>
        <fullName evidence="2">Oxidoreductase family, NAD-binding Rossmann fold</fullName>
    </submittedName>
</protein>
<dbReference type="EMBL" id="QSKF01000026">
    <property type="protein sequence ID" value="RHE36044.1"/>
    <property type="molecule type" value="Genomic_DNA"/>
</dbReference>
<evidence type="ECO:0000313" key="4">
    <source>
        <dbReference type="Proteomes" id="UP000095409"/>
    </source>
</evidence>
<dbReference type="InterPro" id="IPR000683">
    <property type="entry name" value="Gfo/Idh/MocA-like_OxRdtase_N"/>
</dbReference>
<organism evidence="2 4">
    <name type="scientific">Blautia obeum</name>
    <dbReference type="NCBI Taxonomy" id="40520"/>
    <lineage>
        <taxon>Bacteria</taxon>
        <taxon>Bacillati</taxon>
        <taxon>Bacillota</taxon>
        <taxon>Clostridia</taxon>
        <taxon>Lachnospirales</taxon>
        <taxon>Lachnospiraceae</taxon>
        <taxon>Blautia</taxon>
    </lineage>
</organism>
<evidence type="ECO:0000259" key="1">
    <source>
        <dbReference type="Pfam" id="PF01408"/>
    </source>
</evidence>
<dbReference type="InterPro" id="IPR051450">
    <property type="entry name" value="Gfo/Idh/MocA_Oxidoreductases"/>
</dbReference>
<evidence type="ECO:0000313" key="3">
    <source>
        <dbReference type="EMBL" id="RHE36044.1"/>
    </source>
</evidence>
<accession>A0A174GXB8</accession>
<gene>
    <name evidence="3" type="ORF">DW740_17305</name>
    <name evidence="2" type="ORF">ERS852394_02728</name>
</gene>
<dbReference type="InterPro" id="IPR036291">
    <property type="entry name" value="NAD(P)-bd_dom_sf"/>
</dbReference>